<protein>
    <submittedName>
        <fullName evidence="5">Glucosaminidase domain-containing protein</fullName>
    </submittedName>
</protein>
<evidence type="ECO:0000256" key="3">
    <source>
        <dbReference type="SAM" id="Phobius"/>
    </source>
</evidence>
<keyword evidence="3" id="KW-0812">Transmembrane</keyword>
<dbReference type="InterPro" id="IPR051056">
    <property type="entry name" value="Glycosyl_Hydrolase_73"/>
</dbReference>
<dbReference type="InterPro" id="IPR002901">
    <property type="entry name" value="MGlyc_endo_b_GlcNAc-like_dom"/>
</dbReference>
<name>A0ABY9LHP7_9STRE</name>
<dbReference type="Pfam" id="PF01832">
    <property type="entry name" value="Glucosaminidase"/>
    <property type="match status" value="1"/>
</dbReference>
<dbReference type="EMBL" id="CP110509">
    <property type="protein sequence ID" value="WMB28330.1"/>
    <property type="molecule type" value="Genomic_DNA"/>
</dbReference>
<feature type="transmembrane region" description="Helical" evidence="3">
    <location>
        <begin position="21"/>
        <end position="39"/>
    </location>
</feature>
<dbReference type="RefSeq" id="WP_018365867.1">
    <property type="nucleotide sequence ID" value="NZ_CP104407.1"/>
</dbReference>
<organism evidence="5 6">
    <name type="scientific">Streptococcus didelphis</name>
    <dbReference type="NCBI Taxonomy" id="102886"/>
    <lineage>
        <taxon>Bacteria</taxon>
        <taxon>Bacillati</taxon>
        <taxon>Bacillota</taxon>
        <taxon>Bacilli</taxon>
        <taxon>Lactobacillales</taxon>
        <taxon>Streptococcaceae</taxon>
        <taxon>Streptococcus</taxon>
    </lineage>
</organism>
<dbReference type="SMART" id="SM00047">
    <property type="entry name" value="LYZ2"/>
    <property type="match status" value="1"/>
</dbReference>
<dbReference type="PANTHER" id="PTHR33308">
    <property type="entry name" value="PEPTIDOGLYCAN HYDROLASE FLGJ"/>
    <property type="match status" value="1"/>
</dbReference>
<evidence type="ECO:0000313" key="6">
    <source>
        <dbReference type="Proteomes" id="UP001238096"/>
    </source>
</evidence>
<dbReference type="Proteomes" id="UP001238096">
    <property type="component" value="Chromosome"/>
</dbReference>
<evidence type="ECO:0000256" key="1">
    <source>
        <dbReference type="ARBA" id="ARBA00010266"/>
    </source>
</evidence>
<evidence type="ECO:0000259" key="4">
    <source>
        <dbReference type="SMART" id="SM00047"/>
    </source>
</evidence>
<dbReference type="Gene3D" id="4.10.80.30">
    <property type="entry name" value="DNA polymerase, domain 6"/>
    <property type="match status" value="1"/>
</dbReference>
<keyword evidence="6" id="KW-1185">Reference proteome</keyword>
<evidence type="ECO:0000256" key="2">
    <source>
        <dbReference type="ARBA" id="ARBA00022801"/>
    </source>
</evidence>
<sequence length="203" mass="23568">MKKKNYKKKYRSKKKGLDFSSWIVIYLLLVISYSLFSLSKEKEELKIYSGTETMTFMSKVASTANHVAKKKDLYTSIMLAQAILESNNGKSKLSQKPYYNFFGIKGDYKGKSVILPTLEDDGQGNLYQIDARFRSYNKLSYSFEDYARVLEDPLYLKTHQSKTKNYEEATATLRGVYATDSAYNDKLNQLISSYHLYNFDYSF</sequence>
<gene>
    <name evidence="5" type="ORF">N1496_01360</name>
</gene>
<evidence type="ECO:0000313" key="5">
    <source>
        <dbReference type="EMBL" id="WMB28330.1"/>
    </source>
</evidence>
<proteinExistence type="inferred from homology"/>
<dbReference type="Gene3D" id="1.10.530.10">
    <property type="match status" value="1"/>
</dbReference>
<dbReference type="PANTHER" id="PTHR33308:SF9">
    <property type="entry name" value="PEPTIDOGLYCAN HYDROLASE FLGJ"/>
    <property type="match status" value="1"/>
</dbReference>
<keyword evidence="2" id="KW-0378">Hydrolase</keyword>
<feature type="domain" description="Mannosyl-glycoprotein endo-beta-N-acetylglucosamidase-like" evidence="4">
    <location>
        <begin position="46"/>
        <end position="200"/>
    </location>
</feature>
<accession>A0ABY9LHP7</accession>
<keyword evidence="3" id="KW-0472">Membrane</keyword>
<comment type="similarity">
    <text evidence="1">Belongs to the glycosyl hydrolase 73 family.</text>
</comment>
<reference evidence="6" key="1">
    <citation type="submission" date="2022-10" db="EMBL/GenBank/DDBJ databases">
        <title>Streptococcus didelphis as causative of fatal infections in opossums (Didelphis albiventris).</title>
        <authorList>
            <person name="Breyer G.M."/>
            <person name="Da Silva M.E.R.J."/>
            <person name="Siqueira F.M."/>
        </authorList>
    </citation>
    <scope>NUCLEOTIDE SEQUENCE [LARGE SCALE GENOMIC DNA]</scope>
    <source>
        <strain evidence="6">LBVP101/21</strain>
    </source>
</reference>
<keyword evidence="3" id="KW-1133">Transmembrane helix</keyword>